<keyword evidence="2" id="KW-1185">Reference proteome</keyword>
<name>S5U073_9GAMM</name>
<protein>
    <recommendedName>
        <fullName evidence="3">Phenylacetic acid degradation b</fullName>
    </recommendedName>
</protein>
<dbReference type="HOGENOM" id="CLU_2478145_0_0_6"/>
<evidence type="ECO:0008006" key="3">
    <source>
        <dbReference type="Google" id="ProtNLM"/>
    </source>
</evidence>
<reference evidence="1 2" key="1">
    <citation type="submission" date="2013-05" db="EMBL/GenBank/DDBJ databases">
        <title>Between feast and famine: a lifestyle of most important marine PAH-degrading bacterium Cycloclasticus sp. 7ME.</title>
        <authorList>
            <person name="Yakimov M.M."/>
            <person name="Messina E."/>
            <person name="Genovese M."/>
            <person name="Denaro R."/>
            <person name="Crisafi F."/>
            <person name="Russo D."/>
            <person name="Cappello S."/>
            <person name="Santisi S."/>
            <person name="Smedile F."/>
            <person name="Golyshina O.V."/>
            <person name="Tran H."/>
            <person name="Pieper D.H."/>
            <person name="Golyshin P.N."/>
            <person name="Giuliano L."/>
        </authorList>
    </citation>
    <scope>NUCLEOTIDE SEQUENCE [LARGE SCALE GENOMIC DNA]</scope>
    <source>
        <strain evidence="1 2">78-ME</strain>
    </source>
</reference>
<dbReference type="PATRIC" id="fig|1198232.3.peg.2304"/>
<dbReference type="EMBL" id="CP005996">
    <property type="protein sequence ID" value="AGS40648.1"/>
    <property type="molecule type" value="Genomic_DNA"/>
</dbReference>
<reference evidence="2" key="2">
    <citation type="journal article" date="2016" name="Environ. Microbiol. Rep.">
        <title>Analysis of defence systems and a conjugative IncP-1 plasmid in the marine polyaromatic hydrocarbons-degrading bacterium Cycloclasticus sp. 78-ME.</title>
        <authorList>
            <person name="Yakimov M.M."/>
            <person name="Crisafi F."/>
            <person name="Messina E."/>
            <person name="Smedile F."/>
            <person name="Lopatina A."/>
            <person name="Denaro R."/>
            <person name="Pieper D.H."/>
            <person name="Golyshin P.N."/>
            <person name="Giuliano L."/>
        </authorList>
    </citation>
    <scope>NUCLEOTIDE SEQUENCE [LARGE SCALE GENOMIC DNA]</scope>
    <source>
        <strain evidence="2">78-ME</strain>
    </source>
</reference>
<evidence type="ECO:0000313" key="2">
    <source>
        <dbReference type="Proteomes" id="UP000015380"/>
    </source>
</evidence>
<sequence>MSITAKKINRDAEVGKGEMKYYEVFARKTSKDRLGHVGSIEAPNDELAQVRAWFVYDEHSWIEMCIAPIDSIISVTGKGKRAEIKEA</sequence>
<dbReference type="KEGG" id="cza:CYCME_2337"/>
<dbReference type="Gene3D" id="3.10.20.520">
    <property type="entry name" value="Phenylacetic acid degradation B"/>
    <property type="match status" value="1"/>
</dbReference>
<accession>S5U073</accession>
<dbReference type="eggNOG" id="COG3460">
    <property type="taxonomic scope" value="Bacteria"/>
</dbReference>
<gene>
    <name evidence="1" type="ORF">CYCME_2337</name>
</gene>
<organism evidence="1 2">
    <name type="scientific">Cycloclasticus zancles 78-ME</name>
    <dbReference type="NCBI Taxonomy" id="1198232"/>
    <lineage>
        <taxon>Bacteria</taxon>
        <taxon>Pseudomonadati</taxon>
        <taxon>Pseudomonadota</taxon>
        <taxon>Gammaproteobacteria</taxon>
        <taxon>Thiotrichales</taxon>
        <taxon>Piscirickettsiaceae</taxon>
        <taxon>Cycloclasticus</taxon>
    </lineage>
</organism>
<dbReference type="AlphaFoldDB" id="S5U073"/>
<dbReference type="InterPro" id="IPR038693">
    <property type="entry name" value="PaaB_sf"/>
</dbReference>
<evidence type="ECO:0000313" key="1">
    <source>
        <dbReference type="EMBL" id="AGS40648.1"/>
    </source>
</evidence>
<dbReference type="RefSeq" id="WP_020933109.1">
    <property type="nucleotide sequence ID" value="NC_021917.1"/>
</dbReference>
<dbReference type="Proteomes" id="UP000015380">
    <property type="component" value="Chromosome"/>
</dbReference>
<proteinExistence type="predicted"/>